<feature type="compositionally biased region" description="Basic and acidic residues" evidence="1">
    <location>
        <begin position="98"/>
        <end position="114"/>
    </location>
</feature>
<organism evidence="2">
    <name type="scientific">Oryza sativa</name>
    <name type="common">Rice</name>
    <dbReference type="NCBI Taxonomy" id="4530"/>
    <lineage>
        <taxon>Eukaryota</taxon>
        <taxon>Viridiplantae</taxon>
        <taxon>Streptophyta</taxon>
        <taxon>Embryophyta</taxon>
        <taxon>Tracheophyta</taxon>
        <taxon>Spermatophyta</taxon>
        <taxon>Magnoliopsida</taxon>
        <taxon>Liliopsida</taxon>
        <taxon>Poales</taxon>
        <taxon>Poaceae</taxon>
        <taxon>BOP clade</taxon>
        <taxon>Oryzoideae</taxon>
        <taxon>Oryzeae</taxon>
        <taxon>Oryzinae</taxon>
        <taxon>Oryza</taxon>
    </lineage>
</organism>
<feature type="region of interest" description="Disordered" evidence="1">
    <location>
        <begin position="37"/>
        <end position="114"/>
    </location>
</feature>
<proteinExistence type="predicted"/>
<gene>
    <name evidence="2" type="primary">q3037.14</name>
</gene>
<accession>Q9ST83</accession>
<evidence type="ECO:0000313" key="2">
    <source>
        <dbReference type="EMBL" id="CAB53487.1"/>
    </source>
</evidence>
<name>Q9ST83_ORYSA</name>
<evidence type="ECO:0000256" key="1">
    <source>
        <dbReference type="SAM" id="MobiDB-lite"/>
    </source>
</evidence>
<sequence>MDTVCEGLMDRREREDRGEALCRHPRAPRCRAYWTVEEGDEVRSASDRTGDTTPWPQTKKRGEKVVPASRQEERSFLRQAPSPRFPSPGASSSSGGGKGREDIGGDEKWEWIYK</sequence>
<feature type="region of interest" description="Disordered" evidence="1">
    <location>
        <begin position="1"/>
        <end position="20"/>
    </location>
</feature>
<reference evidence="2" key="1">
    <citation type="submission" date="1999-08" db="EMBL/GenBank/DDBJ databases">
        <title>Oryza sativa chromosome 4 BAC q3037-207F1 genomic sequence.</title>
        <authorList>
            <person name="Hong G."/>
            <person name="Chen Z."/>
        </authorList>
    </citation>
    <scope>NUCLEOTIDE SEQUENCE</scope>
    <source>
        <strain evidence="2">DNA</strain>
    </source>
</reference>
<feature type="compositionally biased region" description="Basic and acidic residues" evidence="1">
    <location>
        <begin position="41"/>
        <end position="50"/>
    </location>
</feature>
<protein>
    <submittedName>
        <fullName evidence="2">CAA303714.1 protein</fullName>
    </submittedName>
</protein>
<dbReference type="EMBL" id="AJ245900">
    <property type="protein sequence ID" value="CAB53487.1"/>
    <property type="molecule type" value="Genomic_DNA"/>
</dbReference>
<feature type="compositionally biased region" description="Basic and acidic residues" evidence="1">
    <location>
        <begin position="8"/>
        <end position="20"/>
    </location>
</feature>
<dbReference type="AlphaFoldDB" id="Q9ST83"/>